<dbReference type="GO" id="GO:0006865">
    <property type="term" value="P:amino acid transport"/>
    <property type="evidence" value="ECO:0007669"/>
    <property type="project" value="UniProtKB-KW"/>
</dbReference>
<sequence length="372" mass="40259">MNRKYLAILVLAIVVVGGVYLLKKDPGVVAPAHISEPIKIAWMGPLSGDVANLGKDALAASQLAVDELNVAGGVKGRKIELVVEDGKCNPKDASAAANKLINIDKVSSVIVTCSPEVNVIAPIANANKVAVLSSCASAPNITDAGDYIFRTYPSDSFQGVYVADYVYNKLGKRKVAILAAQNDWALGIEKAFKQDFENLGGQVVVVEEFSQEVRDLRSQITKIKNSEAELIYFPAFTEATLLGLKQIKELGVTVPVIGGDTWDDQKVLESDFAQGVLYTTVRPNYNFEWKAKMDAKGINTTLCTPPSYDNVKILADIIGRVGDDGEKIKNELYKVKDYAGVNGNITLDQNGDLTSAVYDMKKIENKKAVILK</sequence>
<comment type="similarity">
    <text evidence="1">Belongs to the leucine-binding protein family.</text>
</comment>
<evidence type="ECO:0000256" key="2">
    <source>
        <dbReference type="ARBA" id="ARBA00022448"/>
    </source>
</evidence>
<evidence type="ECO:0000256" key="1">
    <source>
        <dbReference type="ARBA" id="ARBA00010062"/>
    </source>
</evidence>
<dbReference type="InterPro" id="IPR000709">
    <property type="entry name" value="Leu_Ile_Val-bd"/>
</dbReference>
<evidence type="ECO:0000259" key="5">
    <source>
        <dbReference type="Pfam" id="PF13458"/>
    </source>
</evidence>
<keyword evidence="4" id="KW-0029">Amino-acid transport</keyword>
<dbReference type="EMBL" id="MFPX01000030">
    <property type="protein sequence ID" value="OGH65734.1"/>
    <property type="molecule type" value="Genomic_DNA"/>
</dbReference>
<dbReference type="InterPro" id="IPR051010">
    <property type="entry name" value="BCAA_transport"/>
</dbReference>
<dbReference type="InterPro" id="IPR028082">
    <property type="entry name" value="Peripla_BP_I"/>
</dbReference>
<keyword evidence="3" id="KW-0732">Signal</keyword>
<keyword evidence="2" id="KW-0813">Transport</keyword>
<dbReference type="PANTHER" id="PTHR30483:SF6">
    <property type="entry name" value="PERIPLASMIC BINDING PROTEIN OF ABC TRANSPORTER FOR NATURAL AMINO ACIDS"/>
    <property type="match status" value="1"/>
</dbReference>
<dbReference type="Proteomes" id="UP000178742">
    <property type="component" value="Unassembled WGS sequence"/>
</dbReference>
<protein>
    <recommendedName>
        <fullName evidence="5">Leucine-binding protein domain-containing protein</fullName>
    </recommendedName>
</protein>
<feature type="domain" description="Leucine-binding protein" evidence="5">
    <location>
        <begin position="37"/>
        <end position="358"/>
    </location>
</feature>
<accession>A0A1F6M2A5</accession>
<dbReference type="CDD" id="cd19984">
    <property type="entry name" value="PBP1_ABC_ligand_binding-like"/>
    <property type="match status" value="1"/>
</dbReference>
<dbReference type="AlphaFoldDB" id="A0A1F6M2A5"/>
<evidence type="ECO:0000313" key="6">
    <source>
        <dbReference type="EMBL" id="OGH65734.1"/>
    </source>
</evidence>
<proteinExistence type="inferred from homology"/>
<evidence type="ECO:0000313" key="7">
    <source>
        <dbReference type="Proteomes" id="UP000178742"/>
    </source>
</evidence>
<dbReference type="InterPro" id="IPR028081">
    <property type="entry name" value="Leu-bd"/>
</dbReference>
<name>A0A1F6M2A5_9BACT</name>
<gene>
    <name evidence="6" type="ORF">A3B90_01930</name>
</gene>
<organism evidence="6 7">
    <name type="scientific">Candidatus Magasanikbacteria bacterium RIFCSPHIGHO2_02_FULL_41_13</name>
    <dbReference type="NCBI Taxonomy" id="1798676"/>
    <lineage>
        <taxon>Bacteria</taxon>
        <taxon>Candidatus Magasanikiibacteriota</taxon>
    </lineage>
</organism>
<dbReference type="SUPFAM" id="SSF53822">
    <property type="entry name" value="Periplasmic binding protein-like I"/>
    <property type="match status" value="1"/>
</dbReference>
<comment type="caution">
    <text evidence="6">The sequence shown here is derived from an EMBL/GenBank/DDBJ whole genome shotgun (WGS) entry which is preliminary data.</text>
</comment>
<dbReference type="Gene3D" id="3.40.50.2300">
    <property type="match status" value="2"/>
</dbReference>
<dbReference type="Pfam" id="PF13458">
    <property type="entry name" value="Peripla_BP_6"/>
    <property type="match status" value="1"/>
</dbReference>
<reference evidence="6 7" key="1">
    <citation type="journal article" date="2016" name="Nat. Commun.">
        <title>Thousands of microbial genomes shed light on interconnected biogeochemical processes in an aquifer system.</title>
        <authorList>
            <person name="Anantharaman K."/>
            <person name="Brown C.T."/>
            <person name="Hug L.A."/>
            <person name="Sharon I."/>
            <person name="Castelle C.J."/>
            <person name="Probst A.J."/>
            <person name="Thomas B.C."/>
            <person name="Singh A."/>
            <person name="Wilkins M.J."/>
            <person name="Karaoz U."/>
            <person name="Brodie E.L."/>
            <person name="Williams K.H."/>
            <person name="Hubbard S.S."/>
            <person name="Banfield J.F."/>
        </authorList>
    </citation>
    <scope>NUCLEOTIDE SEQUENCE [LARGE SCALE GENOMIC DNA]</scope>
</reference>
<dbReference type="PANTHER" id="PTHR30483">
    <property type="entry name" value="LEUCINE-SPECIFIC-BINDING PROTEIN"/>
    <property type="match status" value="1"/>
</dbReference>
<evidence type="ECO:0000256" key="4">
    <source>
        <dbReference type="ARBA" id="ARBA00022970"/>
    </source>
</evidence>
<evidence type="ECO:0000256" key="3">
    <source>
        <dbReference type="ARBA" id="ARBA00022729"/>
    </source>
</evidence>
<dbReference type="PRINTS" id="PR00337">
    <property type="entry name" value="LEUILEVALBP"/>
</dbReference>
<dbReference type="STRING" id="1798676.A3B90_01930"/>